<protein>
    <submittedName>
        <fullName evidence="1">Uncharacterized protein</fullName>
    </submittedName>
</protein>
<accession>A0A0L7QYA6</accession>
<keyword evidence="2" id="KW-1185">Reference proteome</keyword>
<reference evidence="1 2" key="1">
    <citation type="submission" date="2015-07" db="EMBL/GenBank/DDBJ databases">
        <title>The genome of Habropoda laboriosa.</title>
        <authorList>
            <person name="Pan H."/>
            <person name="Kapheim K."/>
        </authorList>
    </citation>
    <scope>NUCLEOTIDE SEQUENCE [LARGE SCALE GENOMIC DNA]</scope>
    <source>
        <strain evidence="1">0110345459</strain>
    </source>
</reference>
<sequence length="359" mass="39814">MRSNRFRIKVMGKVHGVSMDFQPTFTSAGGPRNGAVVKAEARGTAPVDRLIEPNYPQTILISGKPSLPNCSYDNIIVSHEEFKSVIFGIKERAFQDMKFPGKSAEKGMVSTKEPEQLQVFSTILFIFKFVAIRYHKLKKNTRRTSAAQIQESGRRIICGAGNERVKALLPQIAQNEFLINPGETLQYDSKGPLPRKRVWKENEEGEEDTPPAATGPVAASSLASELVNIVGMPGCSEVRIFEHEADGGANSASLSAFQWRPRANELQSCPSSEVVDLIPQSMKVTGDDSEAHFNPLQSTQLAQVVVVAVDTRRRVVPVRIARKNKRTERLIERTEVCGENVKEFYLFSKKSAFYAKLGS</sequence>
<name>A0A0L7QYA6_9HYME</name>
<dbReference type="EMBL" id="KQ414695">
    <property type="protein sequence ID" value="KOC63531.1"/>
    <property type="molecule type" value="Genomic_DNA"/>
</dbReference>
<dbReference type="Proteomes" id="UP000053825">
    <property type="component" value="Unassembled WGS sequence"/>
</dbReference>
<evidence type="ECO:0000313" key="2">
    <source>
        <dbReference type="Proteomes" id="UP000053825"/>
    </source>
</evidence>
<organism evidence="1 2">
    <name type="scientific">Habropoda laboriosa</name>
    <dbReference type="NCBI Taxonomy" id="597456"/>
    <lineage>
        <taxon>Eukaryota</taxon>
        <taxon>Metazoa</taxon>
        <taxon>Ecdysozoa</taxon>
        <taxon>Arthropoda</taxon>
        <taxon>Hexapoda</taxon>
        <taxon>Insecta</taxon>
        <taxon>Pterygota</taxon>
        <taxon>Neoptera</taxon>
        <taxon>Endopterygota</taxon>
        <taxon>Hymenoptera</taxon>
        <taxon>Apocrita</taxon>
        <taxon>Aculeata</taxon>
        <taxon>Apoidea</taxon>
        <taxon>Anthophila</taxon>
        <taxon>Apidae</taxon>
        <taxon>Habropoda</taxon>
    </lineage>
</organism>
<proteinExistence type="predicted"/>
<gene>
    <name evidence="1" type="ORF">WH47_02927</name>
</gene>
<dbReference type="AlphaFoldDB" id="A0A0L7QYA6"/>
<evidence type="ECO:0000313" key="1">
    <source>
        <dbReference type="EMBL" id="KOC63531.1"/>
    </source>
</evidence>